<dbReference type="SUPFAM" id="SSF50729">
    <property type="entry name" value="PH domain-like"/>
    <property type="match status" value="1"/>
</dbReference>
<dbReference type="GO" id="GO:0031087">
    <property type="term" value="P:deadenylation-independent decapping of nuclear-transcribed mRNA"/>
    <property type="evidence" value="ECO:0007669"/>
    <property type="project" value="TreeGrafter"/>
</dbReference>
<reference evidence="6" key="2">
    <citation type="submission" date="2021-01" db="EMBL/GenBank/DDBJ databases">
        <authorList>
            <person name="Schikora-Tamarit M.A."/>
        </authorList>
    </citation>
    <scope>NUCLEOTIDE SEQUENCE</scope>
    <source>
        <strain evidence="6">CBS2887</strain>
    </source>
</reference>
<dbReference type="GO" id="GO:0006397">
    <property type="term" value="P:mRNA processing"/>
    <property type="evidence" value="ECO:0007669"/>
    <property type="project" value="UniProtKB-KW"/>
</dbReference>
<dbReference type="GO" id="GO:0000290">
    <property type="term" value="P:deadenylation-dependent decapping of nuclear-transcribed mRNA"/>
    <property type="evidence" value="ECO:0007669"/>
    <property type="project" value="InterPro"/>
</dbReference>
<feature type="compositionally biased region" description="Basic residues" evidence="5">
    <location>
        <begin position="28"/>
        <end position="40"/>
    </location>
</feature>
<dbReference type="AlphaFoldDB" id="A0A9P8PZ86"/>
<organism evidence="6 7">
    <name type="scientific">Wickerhamomyces pijperi</name>
    <name type="common">Yeast</name>
    <name type="synonym">Pichia pijperi</name>
    <dbReference type="NCBI Taxonomy" id="599730"/>
    <lineage>
        <taxon>Eukaryota</taxon>
        <taxon>Fungi</taxon>
        <taxon>Dikarya</taxon>
        <taxon>Ascomycota</taxon>
        <taxon>Saccharomycotina</taxon>
        <taxon>Saccharomycetes</taxon>
        <taxon>Phaffomycetales</taxon>
        <taxon>Wickerhamomycetaceae</taxon>
        <taxon>Wickerhamomyces</taxon>
    </lineage>
</organism>
<keyword evidence="4" id="KW-0507">mRNA processing</keyword>
<dbReference type="InterPro" id="IPR011993">
    <property type="entry name" value="PH-like_dom_sf"/>
</dbReference>
<proteinExistence type="inferred from homology"/>
<evidence type="ECO:0000313" key="6">
    <source>
        <dbReference type="EMBL" id="KAH3681056.1"/>
    </source>
</evidence>
<dbReference type="EMBL" id="JAEUBG010004611">
    <property type="protein sequence ID" value="KAH3681056.1"/>
    <property type="molecule type" value="Genomic_DNA"/>
</dbReference>
<feature type="compositionally biased region" description="Low complexity" evidence="5">
    <location>
        <begin position="16"/>
        <end position="27"/>
    </location>
</feature>
<gene>
    <name evidence="6" type="ORF">WICPIJ_007970</name>
</gene>
<dbReference type="GO" id="GO:0000932">
    <property type="term" value="C:P-body"/>
    <property type="evidence" value="ECO:0007669"/>
    <property type="project" value="TreeGrafter"/>
</dbReference>
<comment type="caution">
    <text evidence="6">The sequence shown here is derived from an EMBL/GenBank/DDBJ whole genome shotgun (WGS) entry which is preliminary data.</text>
</comment>
<reference evidence="6" key="1">
    <citation type="journal article" date="2021" name="Open Biol.">
        <title>Shared evolutionary footprints suggest mitochondrial oxidative damage underlies multiple complex I losses in fungi.</title>
        <authorList>
            <person name="Schikora-Tamarit M.A."/>
            <person name="Marcet-Houben M."/>
            <person name="Nosek J."/>
            <person name="Gabaldon T."/>
        </authorList>
    </citation>
    <scope>NUCLEOTIDE SEQUENCE</scope>
    <source>
        <strain evidence="6">CBS2887</strain>
    </source>
</reference>
<evidence type="ECO:0000256" key="1">
    <source>
        <dbReference type="ARBA" id="ARBA00004496"/>
    </source>
</evidence>
<evidence type="ECO:0000256" key="5">
    <source>
        <dbReference type="SAM" id="MobiDB-lite"/>
    </source>
</evidence>
<evidence type="ECO:0000256" key="3">
    <source>
        <dbReference type="ARBA" id="ARBA00022490"/>
    </source>
</evidence>
<comment type="similarity">
    <text evidence="2">Belongs to the DCP1 family.</text>
</comment>
<comment type="subcellular location">
    <subcellularLocation>
        <location evidence="1">Cytoplasm</location>
    </subcellularLocation>
</comment>
<dbReference type="Proteomes" id="UP000774326">
    <property type="component" value="Unassembled WGS sequence"/>
</dbReference>
<feature type="compositionally biased region" description="Basic and acidic residues" evidence="5">
    <location>
        <begin position="1"/>
        <end position="15"/>
    </location>
</feature>
<protein>
    <submittedName>
        <fullName evidence="6">Uncharacterized protein</fullName>
    </submittedName>
</protein>
<evidence type="ECO:0000256" key="4">
    <source>
        <dbReference type="ARBA" id="ARBA00022664"/>
    </source>
</evidence>
<dbReference type="GO" id="GO:0008047">
    <property type="term" value="F:enzyme activator activity"/>
    <property type="evidence" value="ECO:0007669"/>
    <property type="project" value="InterPro"/>
</dbReference>
<evidence type="ECO:0000313" key="7">
    <source>
        <dbReference type="Proteomes" id="UP000774326"/>
    </source>
</evidence>
<name>A0A9P8PZ86_WICPI</name>
<dbReference type="InterPro" id="IPR010334">
    <property type="entry name" value="Dcp1"/>
</dbReference>
<dbReference type="GO" id="GO:0003729">
    <property type="term" value="F:mRNA binding"/>
    <property type="evidence" value="ECO:0007669"/>
    <property type="project" value="TreeGrafter"/>
</dbReference>
<dbReference type="Gene3D" id="2.30.29.30">
    <property type="entry name" value="Pleckstrin-homology domain (PH domain)/Phosphotyrosine-binding domain (PTB)"/>
    <property type="match status" value="1"/>
</dbReference>
<evidence type="ECO:0000256" key="2">
    <source>
        <dbReference type="ARBA" id="ARBA00008778"/>
    </source>
</evidence>
<accession>A0A9P8PZ86</accession>
<dbReference type="PANTHER" id="PTHR16290:SF0">
    <property type="entry name" value="DECAPPING PROTEIN 1, ISOFORM A"/>
    <property type="match status" value="1"/>
</dbReference>
<feature type="region of interest" description="Disordered" evidence="5">
    <location>
        <begin position="1"/>
        <end position="53"/>
    </location>
</feature>
<keyword evidence="7" id="KW-1185">Reference proteome</keyword>
<keyword evidence="3" id="KW-0963">Cytoplasm</keyword>
<dbReference type="Pfam" id="PF06058">
    <property type="entry name" value="DCP1"/>
    <property type="match status" value="1"/>
</dbReference>
<sequence length="217" mass="24742">MAKKDKSAAKSEKSEPQSAATTETKQSTKTKKSNNTKKQAKVQQQQNPEPIQPCVKSPEHTLFADTLTYNVLQRHDPQLERLLKYCSHSQLYKLNSEGEWDKLDFSGVLAIYTRKPTEAAPYEGGMMILNRNSPENWCIGLTRNREAKERIECEVGVDFLHLKLGNEGVYNFWCYEGEEDLKILYHWVMSFVDPEKIQALENETGNGADLQNEAIAV</sequence>
<dbReference type="OrthoDB" id="440673at2759"/>
<dbReference type="PANTHER" id="PTHR16290">
    <property type="entry name" value="TRANSCRIPTION FACTOR SMIF DECAPPING ENZYME DCP1"/>
    <property type="match status" value="1"/>
</dbReference>